<evidence type="ECO:0000313" key="2">
    <source>
        <dbReference type="Proteomes" id="UP000001070"/>
    </source>
</evidence>
<sequence>MSSVTTTTTTTATTLTTGAGYRSFNNQDDNNINNINNNNCSRLVQKKHCSKGQSAFGICFLGLATPSSIRYWGCQSTLVADSDSDSESESKSGVEESHMLNLKSIDPASSQQLQWHCYEMELCLEQSLGMGLEMGMGMGMGLGLGLIMDQDIHKW</sequence>
<accession>B4K0M4</accession>
<gene>
    <name evidence="1" type="primary">Dgri\GH22175</name>
    <name evidence="1" type="ORF">Dgri_GH22175</name>
</gene>
<protein>
    <submittedName>
        <fullName evidence="1">GH22175</fullName>
    </submittedName>
</protein>
<organism evidence="2">
    <name type="scientific">Drosophila grimshawi</name>
    <name type="common">Hawaiian fruit fly</name>
    <name type="synonym">Idiomyia grimshawi</name>
    <dbReference type="NCBI Taxonomy" id="7222"/>
    <lineage>
        <taxon>Eukaryota</taxon>
        <taxon>Metazoa</taxon>
        <taxon>Ecdysozoa</taxon>
        <taxon>Arthropoda</taxon>
        <taxon>Hexapoda</taxon>
        <taxon>Insecta</taxon>
        <taxon>Pterygota</taxon>
        <taxon>Neoptera</taxon>
        <taxon>Endopterygota</taxon>
        <taxon>Diptera</taxon>
        <taxon>Brachycera</taxon>
        <taxon>Muscomorpha</taxon>
        <taxon>Ephydroidea</taxon>
        <taxon>Drosophilidae</taxon>
        <taxon>Drosophila</taxon>
        <taxon>Hawaiian Drosophila</taxon>
    </lineage>
</organism>
<keyword evidence="2" id="KW-1185">Reference proteome</keyword>
<evidence type="ECO:0000313" key="1">
    <source>
        <dbReference type="EMBL" id="EDV92481.1"/>
    </source>
</evidence>
<reference evidence="1 2" key="1">
    <citation type="journal article" date="2007" name="Nature">
        <title>Evolution of genes and genomes on the Drosophila phylogeny.</title>
        <authorList>
            <consortium name="Drosophila 12 Genomes Consortium"/>
            <person name="Clark A.G."/>
            <person name="Eisen M.B."/>
            <person name="Smith D.R."/>
            <person name="Bergman C.M."/>
            <person name="Oliver B."/>
            <person name="Markow T.A."/>
            <person name="Kaufman T.C."/>
            <person name="Kellis M."/>
            <person name="Gelbart W."/>
            <person name="Iyer V.N."/>
            <person name="Pollard D.A."/>
            <person name="Sackton T.B."/>
            <person name="Larracuente A.M."/>
            <person name="Singh N.D."/>
            <person name="Abad J.P."/>
            <person name="Abt D.N."/>
            <person name="Adryan B."/>
            <person name="Aguade M."/>
            <person name="Akashi H."/>
            <person name="Anderson W.W."/>
            <person name="Aquadro C.F."/>
            <person name="Ardell D.H."/>
            <person name="Arguello R."/>
            <person name="Artieri C.G."/>
            <person name="Barbash D.A."/>
            <person name="Barker D."/>
            <person name="Barsanti P."/>
            <person name="Batterham P."/>
            <person name="Batzoglou S."/>
            <person name="Begun D."/>
            <person name="Bhutkar A."/>
            <person name="Blanco E."/>
            <person name="Bosak S.A."/>
            <person name="Bradley R.K."/>
            <person name="Brand A.D."/>
            <person name="Brent M.R."/>
            <person name="Brooks A.N."/>
            <person name="Brown R.H."/>
            <person name="Butlin R.K."/>
            <person name="Caggese C."/>
            <person name="Calvi B.R."/>
            <person name="Bernardo de Carvalho A."/>
            <person name="Caspi A."/>
            <person name="Castrezana S."/>
            <person name="Celniker S.E."/>
            <person name="Chang J.L."/>
            <person name="Chapple C."/>
            <person name="Chatterji S."/>
            <person name="Chinwalla A."/>
            <person name="Civetta A."/>
            <person name="Clifton S.W."/>
            <person name="Comeron J.M."/>
            <person name="Costello J.C."/>
            <person name="Coyne J.A."/>
            <person name="Daub J."/>
            <person name="David R.G."/>
            <person name="Delcher A.L."/>
            <person name="Delehaunty K."/>
            <person name="Do C.B."/>
            <person name="Ebling H."/>
            <person name="Edwards K."/>
            <person name="Eickbush T."/>
            <person name="Evans J.D."/>
            <person name="Filipski A."/>
            <person name="Findeiss S."/>
            <person name="Freyhult E."/>
            <person name="Fulton L."/>
            <person name="Fulton R."/>
            <person name="Garcia A.C."/>
            <person name="Gardiner A."/>
            <person name="Garfield D.A."/>
            <person name="Garvin B.E."/>
            <person name="Gibson G."/>
            <person name="Gilbert D."/>
            <person name="Gnerre S."/>
            <person name="Godfrey J."/>
            <person name="Good R."/>
            <person name="Gotea V."/>
            <person name="Gravely B."/>
            <person name="Greenberg A.J."/>
            <person name="Griffiths-Jones S."/>
            <person name="Gross S."/>
            <person name="Guigo R."/>
            <person name="Gustafson E.A."/>
            <person name="Haerty W."/>
            <person name="Hahn M.W."/>
            <person name="Halligan D.L."/>
            <person name="Halpern A.L."/>
            <person name="Halter G.M."/>
            <person name="Han M.V."/>
            <person name="Heger A."/>
            <person name="Hillier L."/>
            <person name="Hinrichs A.S."/>
            <person name="Holmes I."/>
            <person name="Hoskins R.A."/>
            <person name="Hubisz M.J."/>
            <person name="Hultmark D."/>
            <person name="Huntley M.A."/>
            <person name="Jaffe D.B."/>
            <person name="Jagadeeshan S."/>
            <person name="Jeck W.R."/>
            <person name="Johnson J."/>
            <person name="Jones C.D."/>
            <person name="Jordan W.C."/>
            <person name="Karpen G.H."/>
            <person name="Kataoka E."/>
            <person name="Keightley P.D."/>
            <person name="Kheradpour P."/>
            <person name="Kirkness E.F."/>
            <person name="Koerich L.B."/>
            <person name="Kristiansen K."/>
            <person name="Kudrna D."/>
            <person name="Kulathinal R.J."/>
            <person name="Kumar S."/>
            <person name="Kwok R."/>
            <person name="Lander E."/>
            <person name="Langley C.H."/>
            <person name="Lapoint R."/>
            <person name="Lazzaro B.P."/>
            <person name="Lee S.J."/>
            <person name="Levesque L."/>
            <person name="Li R."/>
            <person name="Lin C.F."/>
            <person name="Lin M.F."/>
            <person name="Lindblad-Toh K."/>
            <person name="Llopart A."/>
            <person name="Long M."/>
            <person name="Low L."/>
            <person name="Lozovsky E."/>
            <person name="Lu J."/>
            <person name="Luo M."/>
            <person name="Machado C.A."/>
            <person name="Makalowski W."/>
            <person name="Marzo M."/>
            <person name="Matsuda M."/>
            <person name="Matzkin L."/>
            <person name="McAllister B."/>
            <person name="McBride C.S."/>
            <person name="McKernan B."/>
            <person name="McKernan K."/>
            <person name="Mendez-Lago M."/>
            <person name="Minx P."/>
            <person name="Mollenhauer M.U."/>
            <person name="Montooth K."/>
            <person name="Mount S.M."/>
            <person name="Mu X."/>
            <person name="Myers E."/>
            <person name="Negre B."/>
            <person name="Newfeld S."/>
            <person name="Nielsen R."/>
            <person name="Noor M.A."/>
            <person name="O'Grady P."/>
            <person name="Pachter L."/>
            <person name="Papaceit M."/>
            <person name="Parisi M.J."/>
            <person name="Parisi M."/>
            <person name="Parts L."/>
            <person name="Pedersen J.S."/>
            <person name="Pesole G."/>
            <person name="Phillippy A.M."/>
            <person name="Ponting C.P."/>
            <person name="Pop M."/>
            <person name="Porcelli D."/>
            <person name="Powell J.R."/>
            <person name="Prohaska S."/>
            <person name="Pruitt K."/>
            <person name="Puig M."/>
            <person name="Quesneville H."/>
            <person name="Ram K.R."/>
            <person name="Rand D."/>
            <person name="Rasmussen M.D."/>
            <person name="Reed L.K."/>
            <person name="Reenan R."/>
            <person name="Reily A."/>
            <person name="Remington K.A."/>
            <person name="Rieger T.T."/>
            <person name="Ritchie M.G."/>
            <person name="Robin C."/>
            <person name="Rogers Y.H."/>
            <person name="Rohde C."/>
            <person name="Rozas J."/>
            <person name="Rubenfield M.J."/>
            <person name="Ruiz A."/>
            <person name="Russo S."/>
            <person name="Salzberg S.L."/>
            <person name="Sanchez-Gracia A."/>
            <person name="Saranga D.J."/>
            <person name="Sato H."/>
            <person name="Schaeffer S.W."/>
            <person name="Schatz M.C."/>
            <person name="Schlenke T."/>
            <person name="Schwartz R."/>
            <person name="Segarra C."/>
            <person name="Singh R.S."/>
            <person name="Sirot L."/>
            <person name="Sirota M."/>
            <person name="Sisneros N.B."/>
            <person name="Smith C.D."/>
            <person name="Smith T.F."/>
            <person name="Spieth J."/>
            <person name="Stage D.E."/>
            <person name="Stark A."/>
            <person name="Stephan W."/>
            <person name="Strausberg R.L."/>
            <person name="Strempel S."/>
            <person name="Sturgill D."/>
            <person name="Sutton G."/>
            <person name="Sutton G.G."/>
            <person name="Tao W."/>
            <person name="Teichmann S."/>
            <person name="Tobari Y.N."/>
            <person name="Tomimura Y."/>
            <person name="Tsolas J.M."/>
            <person name="Valente V.L."/>
            <person name="Venter E."/>
            <person name="Venter J.C."/>
            <person name="Vicario S."/>
            <person name="Vieira F.G."/>
            <person name="Vilella A.J."/>
            <person name="Villasante A."/>
            <person name="Walenz B."/>
            <person name="Wang J."/>
            <person name="Wasserman M."/>
            <person name="Watts T."/>
            <person name="Wilson D."/>
            <person name="Wilson R.K."/>
            <person name="Wing R.A."/>
            <person name="Wolfner M.F."/>
            <person name="Wong A."/>
            <person name="Wong G.K."/>
            <person name="Wu C.I."/>
            <person name="Wu G."/>
            <person name="Yamamoto D."/>
            <person name="Yang H.P."/>
            <person name="Yang S.P."/>
            <person name="Yorke J.A."/>
            <person name="Yoshida K."/>
            <person name="Zdobnov E."/>
            <person name="Zhang P."/>
            <person name="Zhang Y."/>
            <person name="Zimin A.V."/>
            <person name="Baldwin J."/>
            <person name="Abdouelleil A."/>
            <person name="Abdulkadir J."/>
            <person name="Abebe A."/>
            <person name="Abera B."/>
            <person name="Abreu J."/>
            <person name="Acer S.C."/>
            <person name="Aftuck L."/>
            <person name="Alexander A."/>
            <person name="An P."/>
            <person name="Anderson E."/>
            <person name="Anderson S."/>
            <person name="Arachi H."/>
            <person name="Azer M."/>
            <person name="Bachantsang P."/>
            <person name="Barry A."/>
            <person name="Bayul T."/>
            <person name="Berlin A."/>
            <person name="Bessette D."/>
            <person name="Bloom T."/>
            <person name="Blye J."/>
            <person name="Boguslavskiy L."/>
            <person name="Bonnet C."/>
            <person name="Boukhgalter B."/>
            <person name="Bourzgui I."/>
            <person name="Brown A."/>
            <person name="Cahill P."/>
            <person name="Channer S."/>
            <person name="Cheshatsang Y."/>
            <person name="Chuda L."/>
            <person name="Citroen M."/>
            <person name="Collymore A."/>
            <person name="Cooke P."/>
            <person name="Costello M."/>
            <person name="D'Aco K."/>
            <person name="Daza R."/>
            <person name="De Haan G."/>
            <person name="DeGray S."/>
            <person name="DeMaso C."/>
            <person name="Dhargay N."/>
            <person name="Dooley K."/>
            <person name="Dooley E."/>
            <person name="Doricent M."/>
            <person name="Dorje P."/>
            <person name="Dorjee K."/>
            <person name="Dupes A."/>
            <person name="Elong R."/>
            <person name="Falk J."/>
            <person name="Farina A."/>
            <person name="Faro S."/>
            <person name="Ferguson D."/>
            <person name="Fisher S."/>
            <person name="Foley C.D."/>
            <person name="Franke A."/>
            <person name="Friedrich D."/>
            <person name="Gadbois L."/>
            <person name="Gearin G."/>
            <person name="Gearin C.R."/>
            <person name="Giannoukos G."/>
            <person name="Goode T."/>
            <person name="Graham J."/>
            <person name="Grandbois E."/>
            <person name="Grewal S."/>
            <person name="Gyaltsen K."/>
            <person name="Hafez N."/>
            <person name="Hagos B."/>
            <person name="Hall J."/>
            <person name="Henson C."/>
            <person name="Hollinger A."/>
            <person name="Honan T."/>
            <person name="Huard M.D."/>
            <person name="Hughes L."/>
            <person name="Hurhula B."/>
            <person name="Husby M.E."/>
            <person name="Kamat A."/>
            <person name="Kanga B."/>
            <person name="Kashin S."/>
            <person name="Khazanovich D."/>
            <person name="Kisner P."/>
            <person name="Lance K."/>
            <person name="Lara M."/>
            <person name="Lee W."/>
            <person name="Lennon N."/>
            <person name="Letendre F."/>
            <person name="LeVine R."/>
            <person name="Lipovsky A."/>
            <person name="Liu X."/>
            <person name="Liu J."/>
            <person name="Liu S."/>
            <person name="Lokyitsang T."/>
            <person name="Lokyitsang Y."/>
            <person name="Lubonja R."/>
            <person name="Lui A."/>
            <person name="MacDonald P."/>
            <person name="Magnisalis V."/>
            <person name="Maru K."/>
            <person name="Matthews C."/>
            <person name="McCusker W."/>
            <person name="McDonough S."/>
            <person name="Mehta T."/>
            <person name="Meldrim J."/>
            <person name="Meneus L."/>
            <person name="Mihai O."/>
            <person name="Mihalev A."/>
            <person name="Mihova T."/>
            <person name="Mittelman R."/>
            <person name="Mlenga V."/>
            <person name="Montmayeur A."/>
            <person name="Mulrain L."/>
            <person name="Navidi A."/>
            <person name="Naylor J."/>
            <person name="Negash T."/>
            <person name="Nguyen T."/>
            <person name="Nguyen N."/>
            <person name="Nicol R."/>
            <person name="Norbu C."/>
            <person name="Norbu N."/>
            <person name="Novod N."/>
            <person name="O'Neill B."/>
            <person name="Osman S."/>
            <person name="Markiewicz E."/>
            <person name="Oyono O.L."/>
            <person name="Patti C."/>
            <person name="Phunkhang P."/>
            <person name="Pierre F."/>
            <person name="Priest M."/>
            <person name="Raghuraman S."/>
            <person name="Rege F."/>
            <person name="Reyes R."/>
            <person name="Rise C."/>
            <person name="Rogov P."/>
            <person name="Ross K."/>
            <person name="Ryan E."/>
            <person name="Settipalli S."/>
            <person name="Shea T."/>
            <person name="Sherpa N."/>
            <person name="Shi L."/>
            <person name="Shih D."/>
            <person name="Sparrow T."/>
            <person name="Spaulding J."/>
            <person name="Stalker J."/>
            <person name="Stange-Thomann N."/>
            <person name="Stavropoulos S."/>
            <person name="Stone C."/>
            <person name="Strader C."/>
            <person name="Tesfaye S."/>
            <person name="Thomson T."/>
            <person name="Thoulutsang Y."/>
            <person name="Thoulutsang D."/>
            <person name="Topham K."/>
            <person name="Topping I."/>
            <person name="Tsamla T."/>
            <person name="Vassiliev H."/>
            <person name="Vo A."/>
            <person name="Wangchuk T."/>
            <person name="Wangdi T."/>
            <person name="Weiand M."/>
            <person name="Wilkinson J."/>
            <person name="Wilson A."/>
            <person name="Yadav S."/>
            <person name="Young G."/>
            <person name="Yu Q."/>
            <person name="Zembek L."/>
            <person name="Zhong D."/>
            <person name="Zimmer A."/>
            <person name="Zwirko Z."/>
            <person name="Jaffe D.B."/>
            <person name="Alvarez P."/>
            <person name="Brockman W."/>
            <person name="Butler J."/>
            <person name="Chin C."/>
            <person name="Gnerre S."/>
            <person name="Grabherr M."/>
            <person name="Kleber M."/>
            <person name="Mauceli E."/>
            <person name="MacCallum I."/>
        </authorList>
    </citation>
    <scope>NUCLEOTIDE SEQUENCE [LARGE SCALE GENOMIC DNA]</scope>
    <source>
        <strain evidence="2">Tucson 15287-2541.00</strain>
    </source>
</reference>
<dbReference type="Proteomes" id="UP000001070">
    <property type="component" value="Unassembled WGS sequence"/>
</dbReference>
<dbReference type="InParanoid" id="B4K0M4"/>
<dbReference type="HOGENOM" id="CLU_1697350_0_0_1"/>
<dbReference type="EMBL" id="CH916466">
    <property type="protein sequence ID" value="EDV92481.1"/>
    <property type="molecule type" value="Genomic_DNA"/>
</dbReference>
<proteinExistence type="predicted"/>
<dbReference type="AlphaFoldDB" id="B4K0M4"/>
<name>B4K0M4_DROGR</name>